<dbReference type="SUPFAM" id="SSF56719">
    <property type="entry name" value="Type II DNA topoisomerase"/>
    <property type="match status" value="2"/>
</dbReference>
<dbReference type="PROSITE" id="PS00177">
    <property type="entry name" value="TOPOISOMERASE_II"/>
    <property type="match status" value="1"/>
</dbReference>
<evidence type="ECO:0000256" key="9">
    <source>
        <dbReference type="ARBA" id="ARBA00023029"/>
    </source>
</evidence>
<organism evidence="17 18">
    <name type="scientific">Chlamydomonas incerta</name>
    <dbReference type="NCBI Taxonomy" id="51695"/>
    <lineage>
        <taxon>Eukaryota</taxon>
        <taxon>Viridiplantae</taxon>
        <taxon>Chlorophyta</taxon>
        <taxon>core chlorophytes</taxon>
        <taxon>Chlorophyceae</taxon>
        <taxon>CS clade</taxon>
        <taxon>Chlamydomonadales</taxon>
        <taxon>Chlamydomonadaceae</taxon>
        <taxon>Chlamydomonas</taxon>
    </lineage>
</organism>
<dbReference type="Gene3D" id="3.30.1490.30">
    <property type="match status" value="1"/>
</dbReference>
<proteinExistence type="inferred from homology"/>
<comment type="catalytic activity">
    <reaction evidence="1 12 13">
        <text>ATP-dependent breakage, passage and rejoining of double-stranded DNA.</text>
        <dbReference type="EC" id="5.6.2.2"/>
    </reaction>
</comment>
<feature type="region of interest" description="Disordered" evidence="14">
    <location>
        <begin position="273"/>
        <end position="292"/>
    </location>
</feature>
<dbReference type="PANTHER" id="PTHR10169">
    <property type="entry name" value="DNA TOPOISOMERASE/GYRASE"/>
    <property type="match status" value="1"/>
</dbReference>
<keyword evidence="6 13" id="KW-0547">Nucleotide-binding</keyword>
<dbReference type="PROSITE" id="PS52040">
    <property type="entry name" value="TOPO_IIA"/>
    <property type="match status" value="1"/>
</dbReference>
<dbReference type="InterPro" id="IPR013759">
    <property type="entry name" value="Topo_IIA_B_C"/>
</dbReference>
<dbReference type="GO" id="GO:0005634">
    <property type="term" value="C:nucleus"/>
    <property type="evidence" value="ECO:0007669"/>
    <property type="project" value="TreeGrafter"/>
</dbReference>
<evidence type="ECO:0000256" key="6">
    <source>
        <dbReference type="ARBA" id="ARBA00022741"/>
    </source>
</evidence>
<dbReference type="Pfam" id="PF02518">
    <property type="entry name" value="HATPase_c"/>
    <property type="match status" value="1"/>
</dbReference>
<dbReference type="InterPro" id="IPR050634">
    <property type="entry name" value="DNA_Topoisomerase_II"/>
</dbReference>
<comment type="subunit">
    <text evidence="13">Homodimer.</text>
</comment>
<dbReference type="PANTHER" id="PTHR10169:SF38">
    <property type="entry name" value="DNA TOPOISOMERASE 2"/>
    <property type="match status" value="1"/>
</dbReference>
<dbReference type="Pfam" id="PF01751">
    <property type="entry name" value="Toprim"/>
    <property type="match status" value="1"/>
</dbReference>
<dbReference type="SMART" id="SM00434">
    <property type="entry name" value="TOP4c"/>
    <property type="match status" value="1"/>
</dbReference>
<dbReference type="Gene3D" id="3.30.565.10">
    <property type="entry name" value="Histidine kinase-like ATPase, C-terminal domain"/>
    <property type="match status" value="1"/>
</dbReference>
<dbReference type="PROSITE" id="PS50880">
    <property type="entry name" value="TOPRIM"/>
    <property type="match status" value="1"/>
</dbReference>
<gene>
    <name evidence="17" type="ORF">HXX76_014168</name>
</gene>
<feature type="compositionally biased region" description="Low complexity" evidence="14">
    <location>
        <begin position="1220"/>
        <end position="1235"/>
    </location>
</feature>
<evidence type="ECO:0000256" key="10">
    <source>
        <dbReference type="ARBA" id="ARBA00023125"/>
    </source>
</evidence>
<dbReference type="InterPro" id="IPR014721">
    <property type="entry name" value="Ribsml_uS5_D2-typ_fold_subgr"/>
</dbReference>
<dbReference type="InterPro" id="IPR001241">
    <property type="entry name" value="Topo_IIA"/>
</dbReference>
<evidence type="ECO:0000256" key="12">
    <source>
        <dbReference type="PROSITE-ProRule" id="PRU01384"/>
    </source>
</evidence>
<dbReference type="Pfam" id="PF16898">
    <property type="entry name" value="TOPRIM_C"/>
    <property type="match status" value="1"/>
</dbReference>
<dbReference type="InterPro" id="IPR002205">
    <property type="entry name" value="Topo_IIA_dom_A"/>
</dbReference>
<reference evidence="17" key="1">
    <citation type="journal article" date="2020" name="bioRxiv">
        <title>Comparative genomics of Chlamydomonas.</title>
        <authorList>
            <person name="Craig R.J."/>
            <person name="Hasan A.R."/>
            <person name="Ness R.W."/>
            <person name="Keightley P.D."/>
        </authorList>
    </citation>
    <scope>NUCLEOTIDE SEQUENCE</scope>
    <source>
        <strain evidence="17">SAG 7.73</strain>
    </source>
</reference>
<dbReference type="FunFam" id="3.40.50.670:FF:000001">
    <property type="entry name" value="DNA topoisomerase 2"/>
    <property type="match status" value="1"/>
</dbReference>
<dbReference type="Gene3D" id="1.10.268.10">
    <property type="entry name" value="Topoisomerase, domain 3"/>
    <property type="match status" value="1"/>
</dbReference>
<feature type="region of interest" description="Disordered" evidence="14">
    <location>
        <begin position="1218"/>
        <end position="1256"/>
    </location>
</feature>
<dbReference type="AlphaFoldDB" id="A0A835SQL7"/>
<dbReference type="GO" id="GO:0003918">
    <property type="term" value="F:DNA topoisomerase type II (double strand cut, ATP-hydrolyzing) activity"/>
    <property type="evidence" value="ECO:0007669"/>
    <property type="project" value="UniProtKB-UniRule"/>
</dbReference>
<comment type="function">
    <text evidence="13">Control of topological states of DNA by transient breakage and subsequent rejoining of DNA strands. Topoisomerase II makes double-strand breaks.</text>
</comment>
<dbReference type="EMBL" id="JAEHOC010000060">
    <property type="protein sequence ID" value="KAG2425010.1"/>
    <property type="molecule type" value="Genomic_DNA"/>
</dbReference>
<feature type="region of interest" description="Disordered" evidence="14">
    <location>
        <begin position="702"/>
        <end position="738"/>
    </location>
</feature>
<dbReference type="GO" id="GO:0003677">
    <property type="term" value="F:DNA binding"/>
    <property type="evidence" value="ECO:0007669"/>
    <property type="project" value="UniProtKB-UniRule"/>
</dbReference>
<feature type="active site" description="O-(5'-phospho-DNA)-tyrosine intermediate" evidence="12">
    <location>
        <position position="860"/>
    </location>
</feature>
<keyword evidence="18" id="KW-1185">Reference proteome</keyword>
<dbReference type="GO" id="GO:0046872">
    <property type="term" value="F:metal ion binding"/>
    <property type="evidence" value="ECO:0007669"/>
    <property type="project" value="UniProtKB-KW"/>
</dbReference>
<keyword evidence="8" id="KW-0460">Magnesium</keyword>
<dbReference type="Proteomes" id="UP000650467">
    <property type="component" value="Unassembled WGS sequence"/>
</dbReference>
<dbReference type="PRINTS" id="PR01158">
    <property type="entry name" value="TOPISMRASEII"/>
</dbReference>
<dbReference type="SUPFAM" id="SSF55874">
    <property type="entry name" value="ATPase domain of HSP90 chaperone/DNA topoisomerase II/histidine kinase"/>
    <property type="match status" value="1"/>
</dbReference>
<dbReference type="GO" id="GO:0000712">
    <property type="term" value="P:resolution of meiotic recombination intermediates"/>
    <property type="evidence" value="ECO:0007669"/>
    <property type="project" value="TreeGrafter"/>
</dbReference>
<evidence type="ECO:0000256" key="11">
    <source>
        <dbReference type="ARBA" id="ARBA00023235"/>
    </source>
</evidence>
<dbReference type="InterPro" id="IPR018522">
    <property type="entry name" value="TopoIIA_CS"/>
</dbReference>
<dbReference type="OrthoDB" id="544228at2759"/>
<protein>
    <recommendedName>
        <fullName evidence="13">DNA topoisomerase 2</fullName>
        <ecNumber evidence="13">5.6.2.2</ecNumber>
    </recommendedName>
</protein>
<feature type="compositionally biased region" description="Low complexity" evidence="14">
    <location>
        <begin position="1242"/>
        <end position="1256"/>
    </location>
</feature>
<dbReference type="FunFam" id="3.90.199.10:FF:000002">
    <property type="entry name" value="DNA topoisomerase 2"/>
    <property type="match status" value="1"/>
</dbReference>
<evidence type="ECO:0000256" key="8">
    <source>
        <dbReference type="ARBA" id="ARBA00022842"/>
    </source>
</evidence>
<dbReference type="Gene3D" id="3.90.199.10">
    <property type="entry name" value="Topoisomerase II, domain 5"/>
    <property type="match status" value="1"/>
</dbReference>
<dbReference type="Gene3D" id="3.30.1360.40">
    <property type="match status" value="1"/>
</dbReference>
<evidence type="ECO:0000313" key="18">
    <source>
        <dbReference type="Proteomes" id="UP000650467"/>
    </source>
</evidence>
<dbReference type="InterPro" id="IPR036890">
    <property type="entry name" value="HATPase_C_sf"/>
</dbReference>
<feature type="compositionally biased region" description="Low complexity" evidence="14">
    <location>
        <begin position="717"/>
        <end position="737"/>
    </location>
</feature>
<dbReference type="SMART" id="SM00433">
    <property type="entry name" value="TOP2c"/>
    <property type="match status" value="1"/>
</dbReference>
<evidence type="ECO:0000259" key="15">
    <source>
        <dbReference type="PROSITE" id="PS50880"/>
    </source>
</evidence>
<comment type="similarity">
    <text evidence="4 13">Belongs to the type II topoisomerase family.</text>
</comment>
<dbReference type="InterPro" id="IPR013757">
    <property type="entry name" value="Topo_IIA_A_a_sf"/>
</dbReference>
<dbReference type="InterPro" id="IPR020568">
    <property type="entry name" value="Ribosomal_Su5_D2-typ_SF"/>
</dbReference>
<comment type="caution">
    <text evidence="17">The sequence shown here is derived from an EMBL/GenBank/DDBJ whole genome shotgun (WGS) entry which is preliminary data.</text>
</comment>
<dbReference type="SUPFAM" id="SSF54211">
    <property type="entry name" value="Ribosomal protein S5 domain 2-like"/>
    <property type="match status" value="1"/>
</dbReference>
<evidence type="ECO:0000313" key="17">
    <source>
        <dbReference type="EMBL" id="KAG2425010.1"/>
    </source>
</evidence>
<evidence type="ECO:0000256" key="7">
    <source>
        <dbReference type="ARBA" id="ARBA00022840"/>
    </source>
</evidence>
<comment type="cofactor">
    <cofactor evidence="3">
        <name>Mg(2+)</name>
        <dbReference type="ChEBI" id="CHEBI:18420"/>
    </cofactor>
</comment>
<evidence type="ECO:0000256" key="2">
    <source>
        <dbReference type="ARBA" id="ARBA00001913"/>
    </source>
</evidence>
<dbReference type="GO" id="GO:0006265">
    <property type="term" value="P:DNA topological change"/>
    <property type="evidence" value="ECO:0007669"/>
    <property type="project" value="UniProtKB-UniRule"/>
</dbReference>
<dbReference type="InterPro" id="IPR001154">
    <property type="entry name" value="TopoII_euk"/>
</dbReference>
<sequence>MEQQLRDKYVKLEQREHVLARPSMYVGSVETDTISTWICERVGAPFTCRSIQYNAGLYKIFDEVLVNAIDHSVRMRDLCATDSNAKPVRNIKVTISRDSGTISVWNDGDGLDVQLHPDHEIYVPELLFGSMLTSTNYDDSEERLIGGQNGIGAKATNIFSAEFSVETNDHRAARLFRQSFSDNMSSRAEPKVTKSSRVTPYTCITFKPDYPRFGMPNGLTDDMYALMLRRACDAAAVTDKSVAITVNGEKLPVKTFRKYIQLYLGGGADAADGGGGPGSANDDGASVVSDAAGSTGTADTCAGGSEAPLLPAVAPIYEEVSSRMEVAVAHSSSGFQQVSFVNGIATLKGGKHVDAVVAAVVKGVSESIKKRKKLESVRPHLVRDQLFVFVNCSVPNPTFDSQSKECLTTPASRFGYKVELSDAFIAKVCKSPIADAASSAVDASSQAQARKTDGRKSSTVRGIAKLEDAEYAGTAQSERCTLILTEGDSAKSMAITGLSQVGRDYYGVFPLKGKLLNVKDVSVQRVSDNEEISHLKRILGLEAGRQYHDLSSLRYGKVCIMTDADHDGSHIKGLLFNLFHTLWPSLLRQPSFITSLLTPIVKARGPGGVSVQFFNQSDYERWRASLVSPDAWKIKYYKGLGTSTADEAKEYFRNMNMVEYLYSGKPSDDKLDLAFNKKRAEDRKRWLGGYDRSNVLTLEAATGASGATGGEPADEPTGAASSSSKKARGATGASAGANRPPATLTRVVYEDFVDKDLIHFSNADNYRSIPSVMDGLKVSQRKILFGCLKKNLFKDEVRVAQLAGYISEQACYHHGEASLQAAIIGMAQDFVGSNNINLLRPIGQFGTRLQGGKDAGSPRYIHTCLDPIVATLFRKEDVPVLHYLDDDGTPVEPDFYAPVIPFILVNGALGIGTGFSTSVPCHDPLEVAALVRALLGGEQGGEGGLTIAPRYRSFTGSIVADQSRGVWTVEGDSTVAITELPLGTWTDDYKAFLEDYMSKHPDVLKGYKSNKNSHVAVNFTLQLAPGALAPGARLADPAVFEKEFKLVARNVTTTNMHLIGSDGAICKYPDAVAIVREFVRVRLDLYVRRRQHEITRLQSEVDVLLNKVRFVESVVEGGLVLMRRKRADLEAELQALGFAEQGGSYMYLLGMNALSFTHERIEQLQQQLCALTAELAAYSARTPQDIWLAELAEFEAAYGTFIDAHEEYMANQLAVGAPESASKGASRKGAAGSSTKRARVHPPGAAAAGAPGAAQK</sequence>
<dbReference type="EC" id="5.6.2.2" evidence="13"/>
<feature type="domain" description="Toprim" evidence="15">
    <location>
        <begin position="480"/>
        <end position="594"/>
    </location>
</feature>
<evidence type="ECO:0000259" key="16">
    <source>
        <dbReference type="PROSITE" id="PS52040"/>
    </source>
</evidence>
<evidence type="ECO:0000256" key="3">
    <source>
        <dbReference type="ARBA" id="ARBA00001946"/>
    </source>
</evidence>
<keyword evidence="9 12" id="KW-0799">Topoisomerase</keyword>
<evidence type="ECO:0000256" key="13">
    <source>
        <dbReference type="RuleBase" id="RU362094"/>
    </source>
</evidence>
<dbReference type="Pfam" id="PF00521">
    <property type="entry name" value="DNA_topoisoIV"/>
    <property type="match status" value="1"/>
</dbReference>
<evidence type="ECO:0000256" key="5">
    <source>
        <dbReference type="ARBA" id="ARBA00022723"/>
    </source>
</evidence>
<dbReference type="Gene3D" id="3.30.230.10">
    <property type="match status" value="1"/>
</dbReference>
<dbReference type="PRINTS" id="PR00418">
    <property type="entry name" value="TPI2FAMILY"/>
</dbReference>
<dbReference type="Pfam" id="PF00204">
    <property type="entry name" value="DNA_gyraseB"/>
    <property type="match status" value="1"/>
</dbReference>
<dbReference type="InterPro" id="IPR031660">
    <property type="entry name" value="TOPRIM_C"/>
</dbReference>
<keyword evidence="7 13" id="KW-0067">ATP-binding</keyword>
<keyword evidence="10 12" id="KW-0238">DNA-binding</keyword>
<dbReference type="InterPro" id="IPR006171">
    <property type="entry name" value="TOPRIM_dom"/>
</dbReference>
<dbReference type="InterPro" id="IPR013760">
    <property type="entry name" value="Topo_IIA-like_dom_sf"/>
</dbReference>
<evidence type="ECO:0000256" key="1">
    <source>
        <dbReference type="ARBA" id="ARBA00000185"/>
    </source>
</evidence>
<dbReference type="InterPro" id="IPR013506">
    <property type="entry name" value="Topo_IIA_bsu_dom2"/>
</dbReference>
<dbReference type="GO" id="GO:0000819">
    <property type="term" value="P:sister chromatid segregation"/>
    <property type="evidence" value="ECO:0007669"/>
    <property type="project" value="TreeGrafter"/>
</dbReference>
<dbReference type="GO" id="GO:0005524">
    <property type="term" value="F:ATP binding"/>
    <property type="evidence" value="ECO:0007669"/>
    <property type="project" value="UniProtKB-UniRule"/>
</dbReference>
<keyword evidence="5" id="KW-0479">Metal-binding</keyword>
<evidence type="ECO:0000256" key="4">
    <source>
        <dbReference type="ARBA" id="ARBA00011080"/>
    </source>
</evidence>
<comment type="cofactor">
    <cofactor evidence="2">
        <name>Ca(2+)</name>
        <dbReference type="ChEBI" id="CHEBI:29108"/>
    </cofactor>
</comment>
<dbReference type="InterPro" id="IPR003594">
    <property type="entry name" value="HATPase_dom"/>
</dbReference>
<dbReference type="Gene3D" id="3.40.50.670">
    <property type="match status" value="1"/>
</dbReference>
<dbReference type="InterPro" id="IPR013758">
    <property type="entry name" value="Topo_IIA_A/C_ab"/>
</dbReference>
<accession>A0A835SQL7</accession>
<evidence type="ECO:0000256" key="14">
    <source>
        <dbReference type="SAM" id="MobiDB-lite"/>
    </source>
</evidence>
<name>A0A835SQL7_CHLIN</name>
<keyword evidence="11 12" id="KW-0413">Isomerase</keyword>
<feature type="domain" description="Topo IIA-type catalytic" evidence="16">
    <location>
        <begin position="769"/>
        <end position="1191"/>
    </location>
</feature>